<accession>A0ACB9T162</accession>
<evidence type="ECO:0000313" key="1">
    <source>
        <dbReference type="EMBL" id="KAI4460534.1"/>
    </source>
</evidence>
<protein>
    <submittedName>
        <fullName evidence="1">Nop14</fullName>
    </submittedName>
</protein>
<sequence>MVGAKKKFNKSSERSHKQLPKKKLNPFEVHINREKLRVLGKKNKNDRGLPGVSREKALKKRKHTLQQEFKLNNKANRFVDKRIGEGDINMTEEDRFIARYAKLKAKHHKKSIFNLADEEVLTHKGQALSEIEKFEDAKSDDDDDGASLEGDKIGNLDEKFVDEAHFGGGVLKRTGIDGAKSHKDLIDQLIAESKKRKAEKQKLKEETLELTEKLDSDWKDLLPLVNKTKSSKATPEIEKADEYDKTVKQLKFEARGTPSDRLKSEDEIAKEEREKLEELEKERVQRMRGITTENDRKPKHFSADDLDDNFAYESDPEVTLSYNQEGVANLLLEAELDGKIIFPKGEEEEEEDKESDNDVSESSEEENEAEDDLSDLKGSESVSESDNEYFPTNTDDKINPDTIRDDLLKRKEIMEKAREELPYTYKFPSNYEELQLLLKLESSERQFIMLERLIKCNHPSLGNQNKENLNLLFAYLLQYINDISEVKTIEDISKCFSTFSNLVPHFYHLAETSPLNAHTLVLDVLKEKQHNYRKNKLSYPGIEILLFLKLVSCVFPTSDFRHVVVTPAIIFIDQMLNKCKVRTRRDIAYGLFLTTLVLEYTTLAKRFLPSAINYLTGILHMAIPKAGIKLIKICPPFKSSSNTLVLCNNYNESNIPLTMNISYLLNGEIDDEFKIRSIYLSFCLLKEFVTNFAELDSSYEIFSKVLKYLNLIPMNNYPKPVREQLKLLEEEIDKMKVNRRLQYLTVAKPKPKALRLYEPRIEKVYDTKKRKVESKEKAEHNKLLHKFKREQKGALREIRRDNAFISRLKINEQIQSDNARKAKVRKLLSDAAIQQSELNTMDRKKKRKK</sequence>
<keyword evidence="2" id="KW-1185">Reference proteome</keyword>
<proteinExistence type="predicted"/>
<organism evidence="1 2">
    <name type="scientific">Holotrichia oblita</name>
    <name type="common">Chafer beetle</name>
    <dbReference type="NCBI Taxonomy" id="644536"/>
    <lineage>
        <taxon>Eukaryota</taxon>
        <taxon>Metazoa</taxon>
        <taxon>Ecdysozoa</taxon>
        <taxon>Arthropoda</taxon>
        <taxon>Hexapoda</taxon>
        <taxon>Insecta</taxon>
        <taxon>Pterygota</taxon>
        <taxon>Neoptera</taxon>
        <taxon>Endopterygota</taxon>
        <taxon>Coleoptera</taxon>
        <taxon>Polyphaga</taxon>
        <taxon>Scarabaeiformia</taxon>
        <taxon>Scarabaeidae</taxon>
        <taxon>Melolonthinae</taxon>
        <taxon>Holotrichia</taxon>
    </lineage>
</organism>
<name>A0ACB9T162_HOLOL</name>
<comment type="caution">
    <text evidence="1">The sequence shown here is derived from an EMBL/GenBank/DDBJ whole genome shotgun (WGS) entry which is preliminary data.</text>
</comment>
<dbReference type="EMBL" id="CM043019">
    <property type="protein sequence ID" value="KAI4460534.1"/>
    <property type="molecule type" value="Genomic_DNA"/>
</dbReference>
<evidence type="ECO:0000313" key="2">
    <source>
        <dbReference type="Proteomes" id="UP001056778"/>
    </source>
</evidence>
<reference evidence="1" key="1">
    <citation type="submission" date="2022-04" db="EMBL/GenBank/DDBJ databases">
        <title>Chromosome-scale genome assembly of Holotrichia oblita Faldermann.</title>
        <authorList>
            <person name="Rongchong L."/>
        </authorList>
    </citation>
    <scope>NUCLEOTIDE SEQUENCE</scope>
    <source>
        <strain evidence="1">81SQS9</strain>
    </source>
</reference>
<dbReference type="Proteomes" id="UP001056778">
    <property type="component" value="Chromosome 5"/>
</dbReference>
<gene>
    <name evidence="1" type="ORF">MML48_5g00004061</name>
</gene>